<keyword evidence="2" id="KW-0812">Transmembrane</keyword>
<reference evidence="3 6" key="1">
    <citation type="submission" date="2016-08" db="EMBL/GenBank/DDBJ databases">
        <title>Candidatus Dactylopiibacterium carminicum genome sequence.</title>
        <authorList>
            <person name="Ramirez-Puebla S.T."/>
            <person name="Ormeno-Orrillo E."/>
            <person name="Vera-Ponce De Leon A."/>
            <person name="Luis L."/>
            <person name="Sanchez-Flores A."/>
            <person name="Monica R."/>
            <person name="Martinez-Romero E."/>
        </authorList>
    </citation>
    <scope>NUCLEOTIDE SEQUENCE [LARGE SCALE GENOMIC DNA]</scope>
    <source>
        <strain evidence="3">END1</strain>
    </source>
</reference>
<accession>A0A272EP52</accession>
<reference evidence="4 5" key="2">
    <citation type="submission" date="2017-07" db="EMBL/GenBank/DDBJ databases">
        <title>Candidatus Dactylopiibacterium carminicum, a nitrogen-fixing symbiont of the cochineal insect Dactylopius coccus and Dactylopius opuntiae (Hemiptera: Coccoidea: Dactylopiidae).</title>
        <authorList>
            <person name="Vera A."/>
        </authorList>
    </citation>
    <scope>NUCLEOTIDE SEQUENCE [LARGE SCALE GENOMIC DNA]</scope>
    <source>
        <strain evidence="4 5">NFDCM</strain>
    </source>
</reference>
<dbReference type="NCBIfam" id="TIGR02532">
    <property type="entry name" value="IV_pilin_GFxxxE"/>
    <property type="match status" value="1"/>
</dbReference>
<evidence type="ECO:0000313" key="3">
    <source>
        <dbReference type="EMBL" id="KAF7597861.1"/>
    </source>
</evidence>
<dbReference type="Gene3D" id="3.30.700.10">
    <property type="entry name" value="Glycoprotein, Type 4 Pilin"/>
    <property type="match status" value="1"/>
</dbReference>
<evidence type="ECO:0000256" key="1">
    <source>
        <dbReference type="SAM" id="MobiDB-lite"/>
    </source>
</evidence>
<evidence type="ECO:0000313" key="6">
    <source>
        <dbReference type="Proteomes" id="UP000623509"/>
    </source>
</evidence>
<keyword evidence="2" id="KW-1133">Transmembrane helix</keyword>
<name>A0A272EP52_9RHOO</name>
<dbReference type="InterPro" id="IPR012902">
    <property type="entry name" value="N_methyl_site"/>
</dbReference>
<feature type="transmembrane region" description="Helical" evidence="2">
    <location>
        <begin position="12"/>
        <end position="33"/>
    </location>
</feature>
<dbReference type="EMBL" id="MDUX01000083">
    <property type="protein sequence ID" value="KAF7597861.1"/>
    <property type="molecule type" value="Genomic_DNA"/>
</dbReference>
<sequence>MLNPGRSYRSRGFTLVEIAIVLVIIGLLLGGVLKGQELINSAKAKAVVNDFRNTMTMIAAYQDRFRQWPGDDSAADTRLPNNTARLKGNGNGQIEGSWRDAGNGGSSSEARAVWLHLRLANLATGSTDTSSTDYAPRNSEGGIIGVQSHSSAFANLNGRLVICQDGISGRIALQVDSSMDDGNPDAGSVQFGTWSDNGALVPATLGTNGTFSDSQAYVICTAT</sequence>
<dbReference type="Proteomes" id="UP000216107">
    <property type="component" value="Unassembled WGS sequence"/>
</dbReference>
<proteinExistence type="predicted"/>
<organism evidence="4 5">
    <name type="scientific">Candidatus Dactylopiibacterium carminicum</name>
    <dbReference type="NCBI Taxonomy" id="857335"/>
    <lineage>
        <taxon>Bacteria</taxon>
        <taxon>Pseudomonadati</taxon>
        <taxon>Pseudomonadota</taxon>
        <taxon>Betaproteobacteria</taxon>
        <taxon>Rhodocyclales</taxon>
        <taxon>Rhodocyclaceae</taxon>
        <taxon>Candidatus Dactylopiibacterium</taxon>
    </lineage>
</organism>
<dbReference type="EMBL" id="NMRN01000085">
    <property type="protein sequence ID" value="PAS91450.1"/>
    <property type="molecule type" value="Genomic_DNA"/>
</dbReference>
<dbReference type="OrthoDB" id="9795524at2"/>
<dbReference type="PROSITE" id="PS00409">
    <property type="entry name" value="PROKAR_NTER_METHYL"/>
    <property type="match status" value="1"/>
</dbReference>
<dbReference type="Pfam" id="PF07963">
    <property type="entry name" value="N_methyl"/>
    <property type="match status" value="1"/>
</dbReference>
<dbReference type="AlphaFoldDB" id="A0A272EP52"/>
<comment type="caution">
    <text evidence="4">The sequence shown here is derived from an EMBL/GenBank/DDBJ whole genome shotgun (WGS) entry which is preliminary data.</text>
</comment>
<feature type="region of interest" description="Disordered" evidence="1">
    <location>
        <begin position="81"/>
        <end position="104"/>
    </location>
</feature>
<dbReference type="InterPro" id="IPR045584">
    <property type="entry name" value="Pilin-like"/>
</dbReference>
<keyword evidence="6" id="KW-1185">Reference proteome</keyword>
<keyword evidence="2" id="KW-0472">Membrane</keyword>
<evidence type="ECO:0000313" key="4">
    <source>
        <dbReference type="EMBL" id="PAS91450.1"/>
    </source>
</evidence>
<gene>
    <name evidence="3" type="ORF">BGI27_16485</name>
    <name evidence="4" type="ORF">CGU29_16440</name>
</gene>
<dbReference type="SUPFAM" id="SSF54523">
    <property type="entry name" value="Pili subunits"/>
    <property type="match status" value="1"/>
</dbReference>
<evidence type="ECO:0000256" key="2">
    <source>
        <dbReference type="SAM" id="Phobius"/>
    </source>
</evidence>
<protein>
    <submittedName>
        <fullName evidence="4">Prepilin-type cleavage/methylation domain-containing protein</fullName>
    </submittedName>
</protein>
<dbReference type="Proteomes" id="UP000623509">
    <property type="component" value="Unassembled WGS sequence"/>
</dbReference>
<evidence type="ECO:0000313" key="5">
    <source>
        <dbReference type="Proteomes" id="UP000216107"/>
    </source>
</evidence>